<feature type="compositionally biased region" description="Acidic residues" evidence="1">
    <location>
        <begin position="62"/>
        <end position="77"/>
    </location>
</feature>
<organism evidence="2 3">
    <name type="scientific">Trifolium medium</name>
    <dbReference type="NCBI Taxonomy" id="97028"/>
    <lineage>
        <taxon>Eukaryota</taxon>
        <taxon>Viridiplantae</taxon>
        <taxon>Streptophyta</taxon>
        <taxon>Embryophyta</taxon>
        <taxon>Tracheophyta</taxon>
        <taxon>Spermatophyta</taxon>
        <taxon>Magnoliopsida</taxon>
        <taxon>eudicotyledons</taxon>
        <taxon>Gunneridae</taxon>
        <taxon>Pentapetalae</taxon>
        <taxon>rosids</taxon>
        <taxon>fabids</taxon>
        <taxon>Fabales</taxon>
        <taxon>Fabaceae</taxon>
        <taxon>Papilionoideae</taxon>
        <taxon>50 kb inversion clade</taxon>
        <taxon>NPAAA clade</taxon>
        <taxon>Hologalegina</taxon>
        <taxon>IRL clade</taxon>
        <taxon>Trifolieae</taxon>
        <taxon>Trifolium</taxon>
    </lineage>
</organism>
<feature type="non-terminal residue" evidence="2">
    <location>
        <position position="110"/>
    </location>
</feature>
<evidence type="ECO:0000256" key="1">
    <source>
        <dbReference type="SAM" id="MobiDB-lite"/>
    </source>
</evidence>
<comment type="caution">
    <text evidence="2">The sequence shown here is derived from an EMBL/GenBank/DDBJ whole genome shotgun (WGS) entry which is preliminary data.</text>
</comment>
<dbReference type="AlphaFoldDB" id="A0A392S8C3"/>
<dbReference type="EMBL" id="LXQA010327716">
    <property type="protein sequence ID" value="MCI44220.1"/>
    <property type="molecule type" value="Genomic_DNA"/>
</dbReference>
<proteinExistence type="predicted"/>
<dbReference type="Proteomes" id="UP000265520">
    <property type="component" value="Unassembled WGS sequence"/>
</dbReference>
<feature type="compositionally biased region" description="Basic and acidic residues" evidence="1">
    <location>
        <begin position="78"/>
        <end position="102"/>
    </location>
</feature>
<feature type="region of interest" description="Disordered" evidence="1">
    <location>
        <begin position="52"/>
        <end position="110"/>
    </location>
</feature>
<evidence type="ECO:0000313" key="3">
    <source>
        <dbReference type="Proteomes" id="UP000265520"/>
    </source>
</evidence>
<reference evidence="2 3" key="1">
    <citation type="journal article" date="2018" name="Front. Plant Sci.">
        <title>Red Clover (Trifolium pratense) and Zigzag Clover (T. medium) - A Picture of Genomic Similarities and Differences.</title>
        <authorList>
            <person name="Dluhosova J."/>
            <person name="Istvanek J."/>
            <person name="Nedelnik J."/>
            <person name="Repkova J."/>
        </authorList>
    </citation>
    <scope>NUCLEOTIDE SEQUENCE [LARGE SCALE GENOMIC DNA]</scope>
    <source>
        <strain evidence="3">cv. 10/8</strain>
        <tissue evidence="2">Leaf</tissue>
    </source>
</reference>
<sequence length="110" mass="12414">VFVYKQVTVNLEEHVQFPCPKKDPIITIEEFKHEDSNDAAVNENCDDKIIGIEDIPSPNAPEVDETGQDTPMFEENEEHVTHEDSNDAAVNEHENRDDKTIGIEDIPSPT</sequence>
<keyword evidence="3" id="KW-1185">Reference proteome</keyword>
<accession>A0A392S8C3</accession>
<feature type="non-terminal residue" evidence="2">
    <location>
        <position position="1"/>
    </location>
</feature>
<evidence type="ECO:0000313" key="2">
    <source>
        <dbReference type="EMBL" id="MCI44220.1"/>
    </source>
</evidence>
<protein>
    <submittedName>
        <fullName evidence="2">CCP</fullName>
    </submittedName>
</protein>
<name>A0A392S8C3_9FABA</name>